<dbReference type="OrthoDB" id="8021420at2"/>
<dbReference type="RefSeq" id="WP_114185537.1">
    <property type="nucleotide sequence ID" value="NZ_BJYU01000025.1"/>
</dbReference>
<dbReference type="EMBL" id="BJYU01000025">
    <property type="protein sequence ID" value="GEO14591.1"/>
    <property type="molecule type" value="Genomic_DNA"/>
</dbReference>
<protein>
    <submittedName>
        <fullName evidence="2">Uncharacterized protein</fullName>
    </submittedName>
</protein>
<accession>A0A512BRP3</accession>
<comment type="caution">
    <text evidence="2">The sequence shown here is derived from an EMBL/GenBank/DDBJ whole genome shotgun (WGS) entry which is preliminary data.</text>
</comment>
<dbReference type="AlphaFoldDB" id="A0A512BRP3"/>
<dbReference type="Proteomes" id="UP000321085">
    <property type="component" value="Unassembled WGS sequence"/>
</dbReference>
<feature type="region of interest" description="Disordered" evidence="1">
    <location>
        <begin position="1"/>
        <end position="27"/>
    </location>
</feature>
<evidence type="ECO:0000256" key="1">
    <source>
        <dbReference type="SAM" id="MobiDB-lite"/>
    </source>
</evidence>
<feature type="compositionally biased region" description="Basic and acidic residues" evidence="1">
    <location>
        <begin position="149"/>
        <end position="158"/>
    </location>
</feature>
<proteinExistence type="predicted"/>
<organism evidence="2 3">
    <name type="scientific">Microvirga aerophila</name>
    <dbReference type="NCBI Taxonomy" id="670291"/>
    <lineage>
        <taxon>Bacteria</taxon>
        <taxon>Pseudomonadati</taxon>
        <taxon>Pseudomonadota</taxon>
        <taxon>Alphaproteobacteria</taxon>
        <taxon>Hyphomicrobiales</taxon>
        <taxon>Methylobacteriaceae</taxon>
        <taxon>Microvirga</taxon>
    </lineage>
</organism>
<keyword evidence="3" id="KW-1185">Reference proteome</keyword>
<sequence length="158" mass="16145">MAKAKDKAKDKKNTGKSKKATGAKLPKAVRKSGLMELVNSNLGREILADALIAAAGAAAAALTRTRTAKKAGSAAVDAGSDAADITKDAMQTAAGAVAGVVTEAARQFLPASLVGDQGNEGDEGGKPARKRVQYAHLSSDHTRRKTSPKAKDDKAGKH</sequence>
<feature type="region of interest" description="Disordered" evidence="1">
    <location>
        <begin position="111"/>
        <end position="158"/>
    </location>
</feature>
<evidence type="ECO:0000313" key="2">
    <source>
        <dbReference type="EMBL" id="GEO14591.1"/>
    </source>
</evidence>
<evidence type="ECO:0000313" key="3">
    <source>
        <dbReference type="Proteomes" id="UP000321085"/>
    </source>
</evidence>
<gene>
    <name evidence="2" type="ORF">MAE02_22870</name>
</gene>
<reference evidence="2 3" key="1">
    <citation type="submission" date="2019-07" db="EMBL/GenBank/DDBJ databases">
        <title>Whole genome shotgun sequence of Microvirga aerophila NBRC 106136.</title>
        <authorList>
            <person name="Hosoyama A."/>
            <person name="Uohara A."/>
            <person name="Ohji S."/>
            <person name="Ichikawa N."/>
        </authorList>
    </citation>
    <scope>NUCLEOTIDE SEQUENCE [LARGE SCALE GENOMIC DNA]</scope>
    <source>
        <strain evidence="2 3">NBRC 106136</strain>
    </source>
</reference>
<name>A0A512BRP3_9HYPH</name>
<feature type="compositionally biased region" description="Basic and acidic residues" evidence="1">
    <location>
        <begin position="1"/>
        <end position="13"/>
    </location>
</feature>